<accession>A0A4P1RAR3</accession>
<dbReference type="Gramene" id="OIW06288">
    <property type="protein sequence ID" value="OIW06288"/>
    <property type="gene ID" value="TanjilG_19726"/>
</dbReference>
<dbReference type="AlphaFoldDB" id="A0A4P1RAR3"/>
<dbReference type="SUPFAM" id="SSF56762">
    <property type="entry name" value="HydB/Nqo4-like"/>
    <property type="match status" value="1"/>
</dbReference>
<dbReference type="InterPro" id="IPR022885">
    <property type="entry name" value="NDH1_su_D/H"/>
</dbReference>
<evidence type="ECO:0000256" key="2">
    <source>
        <dbReference type="ARBA" id="ARBA00022967"/>
    </source>
</evidence>
<keyword evidence="2" id="KW-1278">Translocase</keyword>
<reference evidence="5 6" key="1">
    <citation type="journal article" date="2017" name="Plant Biotechnol. J.">
        <title>A comprehensive draft genome sequence for lupin (Lupinus angustifolius), an emerging health food: insights into plant-microbe interactions and legume evolution.</title>
        <authorList>
            <person name="Hane J.K."/>
            <person name="Ming Y."/>
            <person name="Kamphuis L.G."/>
            <person name="Nelson M.N."/>
            <person name="Garg G."/>
            <person name="Atkins C.A."/>
            <person name="Bayer P.E."/>
            <person name="Bravo A."/>
            <person name="Bringans S."/>
            <person name="Cannon S."/>
            <person name="Edwards D."/>
            <person name="Foley R."/>
            <person name="Gao L.L."/>
            <person name="Harrison M.J."/>
            <person name="Huang W."/>
            <person name="Hurgobin B."/>
            <person name="Li S."/>
            <person name="Liu C.W."/>
            <person name="McGrath A."/>
            <person name="Morahan G."/>
            <person name="Murray J."/>
            <person name="Weller J."/>
            <person name="Jian J."/>
            <person name="Singh K.B."/>
        </authorList>
    </citation>
    <scope>NUCLEOTIDE SEQUENCE</scope>
    <source>
        <strain evidence="6">cv. Tanjil</strain>
        <tissue evidence="5">Whole plant</tissue>
    </source>
</reference>
<evidence type="ECO:0000313" key="5">
    <source>
        <dbReference type="EMBL" id="OIW06288.1"/>
    </source>
</evidence>
<keyword evidence="6" id="KW-1185">Reference proteome</keyword>
<comment type="similarity">
    <text evidence="1">Belongs to the complex I 49 kDa subunit family.</text>
</comment>
<gene>
    <name evidence="5" type="ORF">TanjilG_19726</name>
</gene>
<protein>
    <recommendedName>
        <fullName evidence="4">NADH-quinone oxidoreductase subunit D domain-containing protein</fullName>
    </recommendedName>
</protein>
<dbReference type="GO" id="GO:0016651">
    <property type="term" value="F:oxidoreductase activity, acting on NAD(P)H"/>
    <property type="evidence" value="ECO:0007669"/>
    <property type="project" value="InterPro"/>
</dbReference>
<dbReference type="PANTHER" id="PTHR11993:SF10">
    <property type="entry name" value="NADH DEHYDROGENASE [UBIQUINONE] IRON-SULFUR PROTEIN 2, MITOCHONDRIAL"/>
    <property type="match status" value="1"/>
</dbReference>
<dbReference type="InterPro" id="IPR029014">
    <property type="entry name" value="NiFe-Hase_large"/>
</dbReference>
<dbReference type="STRING" id="3871.A0A4P1RAR3"/>
<dbReference type="InterPro" id="IPR001135">
    <property type="entry name" value="NADH_Q_OxRdtase_suD"/>
</dbReference>
<sequence length="341" mass="38890">MDGIDRHKPLTLILPRYTGIQSRMGTETVQEVNKAERYTLVLDLTPEEKEPPPLVLELDSESKHKANNAYPWDPSFAAGGQNHHLTSSFDILPGAGRATHLRMVLVLRTVNGFASGLWARRNRMSSPGWSTVRQNRHRLGVCWDSRRAAPYDVHDQSDPDVPVGTRGDRYDRYCIRIEEMRQSLRILVQCPNQMPSGMIKADDRKLCPPSRCRMKLSMESSKASRGWRISLGVEKHWEPPFLSSEPFLFPSPRPGIALRFRFFGRINLLLPSSLIWGKRNRLPVGKLDIKVVPYRTAGERAVAFVVVLQDSNVLRPRSERACRRTTAVPFLSELERSHLIH</sequence>
<dbReference type="Gene3D" id="1.10.645.10">
    <property type="entry name" value="Cytochrome-c3 Hydrogenase, chain B"/>
    <property type="match status" value="1"/>
</dbReference>
<keyword evidence="3" id="KW-0520">NAD</keyword>
<dbReference type="GO" id="GO:0006120">
    <property type="term" value="P:mitochondrial electron transport, NADH to ubiquinone"/>
    <property type="evidence" value="ECO:0007669"/>
    <property type="project" value="TreeGrafter"/>
</dbReference>
<organism evidence="5 6">
    <name type="scientific">Lupinus angustifolius</name>
    <name type="common">Narrow-leaved blue lupine</name>
    <dbReference type="NCBI Taxonomy" id="3871"/>
    <lineage>
        <taxon>Eukaryota</taxon>
        <taxon>Viridiplantae</taxon>
        <taxon>Streptophyta</taxon>
        <taxon>Embryophyta</taxon>
        <taxon>Tracheophyta</taxon>
        <taxon>Spermatophyta</taxon>
        <taxon>Magnoliopsida</taxon>
        <taxon>eudicotyledons</taxon>
        <taxon>Gunneridae</taxon>
        <taxon>Pentapetalae</taxon>
        <taxon>rosids</taxon>
        <taxon>fabids</taxon>
        <taxon>Fabales</taxon>
        <taxon>Fabaceae</taxon>
        <taxon>Papilionoideae</taxon>
        <taxon>50 kb inversion clade</taxon>
        <taxon>genistoids sensu lato</taxon>
        <taxon>core genistoids</taxon>
        <taxon>Genisteae</taxon>
        <taxon>Lupinus</taxon>
    </lineage>
</organism>
<proteinExistence type="inferred from homology"/>
<evidence type="ECO:0000259" key="4">
    <source>
        <dbReference type="Pfam" id="PF00346"/>
    </source>
</evidence>
<feature type="domain" description="NADH-quinone oxidoreductase subunit D" evidence="4">
    <location>
        <begin position="140"/>
        <end position="221"/>
    </location>
</feature>
<evidence type="ECO:0000313" key="6">
    <source>
        <dbReference type="Proteomes" id="UP000188354"/>
    </source>
</evidence>
<dbReference type="PANTHER" id="PTHR11993">
    <property type="entry name" value="NADH-UBIQUINONE OXIDOREDUCTASE 49 KDA SUBUNIT"/>
    <property type="match status" value="1"/>
</dbReference>
<dbReference type="Proteomes" id="UP000188354">
    <property type="component" value="Chromosome LG08"/>
</dbReference>
<name>A0A4P1RAR3_LUPAN</name>
<dbReference type="GO" id="GO:0051287">
    <property type="term" value="F:NAD binding"/>
    <property type="evidence" value="ECO:0007669"/>
    <property type="project" value="InterPro"/>
</dbReference>
<dbReference type="GO" id="GO:0005739">
    <property type="term" value="C:mitochondrion"/>
    <property type="evidence" value="ECO:0007669"/>
    <property type="project" value="GOC"/>
</dbReference>
<dbReference type="GO" id="GO:0048038">
    <property type="term" value="F:quinone binding"/>
    <property type="evidence" value="ECO:0007669"/>
    <property type="project" value="InterPro"/>
</dbReference>
<dbReference type="Pfam" id="PF00346">
    <property type="entry name" value="Complex1_49kDa"/>
    <property type="match status" value="1"/>
</dbReference>
<dbReference type="EMBL" id="CM007368">
    <property type="protein sequence ID" value="OIW06288.1"/>
    <property type="molecule type" value="Genomic_DNA"/>
</dbReference>
<evidence type="ECO:0000256" key="1">
    <source>
        <dbReference type="ARBA" id="ARBA00005769"/>
    </source>
</evidence>
<evidence type="ECO:0000256" key="3">
    <source>
        <dbReference type="ARBA" id="ARBA00023027"/>
    </source>
</evidence>